<name>A0A8S5VE51_9CAUD</name>
<organism evidence="2">
    <name type="scientific">Siphoviridae sp. ctuy39</name>
    <dbReference type="NCBI Taxonomy" id="2825719"/>
    <lineage>
        <taxon>Viruses</taxon>
        <taxon>Duplodnaviria</taxon>
        <taxon>Heunggongvirae</taxon>
        <taxon>Uroviricota</taxon>
        <taxon>Caudoviricetes</taxon>
    </lineage>
</organism>
<dbReference type="Pfam" id="PF08281">
    <property type="entry name" value="Sigma70_r4_2"/>
    <property type="match status" value="1"/>
</dbReference>
<dbReference type="GO" id="GO:0006352">
    <property type="term" value="P:DNA-templated transcription initiation"/>
    <property type="evidence" value="ECO:0007669"/>
    <property type="project" value="InterPro"/>
</dbReference>
<protein>
    <recommendedName>
        <fullName evidence="1">RNA polymerase sigma factor 70 region 4 type 2 domain-containing protein</fullName>
    </recommendedName>
</protein>
<feature type="domain" description="RNA polymerase sigma factor 70 region 4 type 2" evidence="1">
    <location>
        <begin position="101"/>
        <end position="130"/>
    </location>
</feature>
<dbReference type="InterPro" id="IPR013324">
    <property type="entry name" value="RNA_pol_sigma_r3/r4-like"/>
</dbReference>
<accession>A0A8S5VE51</accession>
<dbReference type="GO" id="GO:0016987">
    <property type="term" value="F:sigma factor activity"/>
    <property type="evidence" value="ECO:0007669"/>
    <property type="project" value="InterPro"/>
</dbReference>
<dbReference type="InterPro" id="IPR036388">
    <property type="entry name" value="WH-like_DNA-bd_sf"/>
</dbReference>
<evidence type="ECO:0000259" key="1">
    <source>
        <dbReference type="Pfam" id="PF08281"/>
    </source>
</evidence>
<dbReference type="GO" id="GO:0003677">
    <property type="term" value="F:DNA binding"/>
    <property type="evidence" value="ECO:0007669"/>
    <property type="project" value="InterPro"/>
</dbReference>
<dbReference type="Gene3D" id="1.10.10.10">
    <property type="entry name" value="Winged helix-like DNA-binding domain superfamily/Winged helix DNA-binding domain"/>
    <property type="match status" value="1"/>
</dbReference>
<dbReference type="SUPFAM" id="SSF88659">
    <property type="entry name" value="Sigma3 and sigma4 domains of RNA polymerase sigma factors"/>
    <property type="match status" value="1"/>
</dbReference>
<proteinExistence type="predicted"/>
<sequence length="144" mass="17171">MPLDKKRLKRYRGNKSRLKRIDQKITELCSREVEVVSGKVVGSSEDFPYIEVRTSVQMYDPEENDNLNKQIRRKEAERLALWKEVHEVEEYIENIPDPEIKEIFELSFVEGKKQQEIAEQLHIDRSYVSKKINSYLKDSHFSQK</sequence>
<evidence type="ECO:0000313" key="2">
    <source>
        <dbReference type="EMBL" id="DAG05050.1"/>
    </source>
</evidence>
<reference evidence="2" key="1">
    <citation type="journal article" date="2021" name="Proc. Natl. Acad. Sci. U.S.A.">
        <title>A Catalog of Tens of Thousands of Viruses from Human Metagenomes Reveals Hidden Associations with Chronic Diseases.</title>
        <authorList>
            <person name="Tisza M.J."/>
            <person name="Buck C.B."/>
        </authorList>
    </citation>
    <scope>NUCLEOTIDE SEQUENCE</scope>
    <source>
        <strain evidence="2">Ctuy39</strain>
    </source>
</reference>
<dbReference type="InterPro" id="IPR013249">
    <property type="entry name" value="RNA_pol_sigma70_r4_t2"/>
</dbReference>
<dbReference type="EMBL" id="BK016249">
    <property type="protein sequence ID" value="DAG05050.1"/>
    <property type="molecule type" value="Genomic_DNA"/>
</dbReference>